<comment type="caution">
    <text evidence="5">The sequence shown here is derived from an EMBL/GenBank/DDBJ whole genome shotgun (WGS) entry which is preliminary data.</text>
</comment>
<dbReference type="InterPro" id="IPR017896">
    <property type="entry name" value="4Fe4S_Fe-S-bd"/>
</dbReference>
<keyword evidence="1" id="KW-0479">Metal-binding</keyword>
<dbReference type="Proteomes" id="UP000075531">
    <property type="component" value="Unassembled WGS sequence"/>
</dbReference>
<evidence type="ECO:0000256" key="3">
    <source>
        <dbReference type="ARBA" id="ARBA00023014"/>
    </source>
</evidence>
<gene>
    <name evidence="5" type="ORF">CLTEP_17420</name>
</gene>
<dbReference type="InterPro" id="IPR009016">
    <property type="entry name" value="Fe_hydrogenase"/>
</dbReference>
<dbReference type="InterPro" id="IPR017900">
    <property type="entry name" value="4Fe4S_Fe_S_CS"/>
</dbReference>
<dbReference type="Gene3D" id="3.40.950.10">
    <property type="entry name" value="Fe-only Hydrogenase (Larger Subunit), Chain L, domain 3"/>
    <property type="match status" value="2"/>
</dbReference>
<feature type="domain" description="4Fe-4S ferredoxin-type" evidence="4">
    <location>
        <begin position="127"/>
        <end position="157"/>
    </location>
</feature>
<dbReference type="RefSeq" id="WP_066825455.1">
    <property type="nucleotide sequence ID" value="NZ_LTBA01000019.1"/>
</dbReference>
<protein>
    <submittedName>
        <fullName evidence="5">Iron hydrogenase 1</fullName>
        <ecNumber evidence="5">1.12.7.2</ecNumber>
    </submittedName>
</protein>
<dbReference type="GO" id="GO:0051536">
    <property type="term" value="F:iron-sulfur cluster binding"/>
    <property type="evidence" value="ECO:0007669"/>
    <property type="project" value="UniProtKB-KW"/>
</dbReference>
<dbReference type="Gene3D" id="3.40.50.1780">
    <property type="match status" value="2"/>
</dbReference>
<sequence>MDKVTNVQLIKFESNVQLIKYQVLKEVAKLAFEGALKENYHEIPKKIIPGPKPITRCCIYHEREVVKERVRMAMGGNRENKNNIEVLEAACDKCPVQRYVVTEACRGCLAHKCEEACPFGAISVVDHKARINWDICKECGKCKDACPYNAIVDVLRPCMKACNVGALSMDEEGKARIDDSKCIQCGSCVYSCPFGAIEDKSYIVDTIELIKKAKSDKFNAYAIIAPAISSQFTFATIGQVVTAIKKLGFHDVVEAALGADIVTENETKEFAENVNSKGFITSSCCPAFVAYINKNYPELMDNVSTSVSPMIATARLIKSLESNARIVFIGPCIAKKMEAQQDDIKDEVDYVLTFEELLALLDAADIQVNDCEESVLDNASLFGRIFARSGGLTEAIKEVIEEKNIDIEYNPVTCNGIKECDIALKMAKVKRLKGNFIEGMACVGGCIGGPGVLQHHGPKNKKAVDEYGKMAKEHKIEDVTKIFDTSSIRLHRNFDKAFKK</sequence>
<evidence type="ECO:0000256" key="2">
    <source>
        <dbReference type="ARBA" id="ARBA00023004"/>
    </source>
</evidence>
<dbReference type="Pfam" id="PF02906">
    <property type="entry name" value="Fe_hyd_lg_C"/>
    <property type="match status" value="1"/>
</dbReference>
<evidence type="ECO:0000259" key="4">
    <source>
        <dbReference type="PROSITE" id="PS51379"/>
    </source>
</evidence>
<evidence type="ECO:0000313" key="6">
    <source>
        <dbReference type="Proteomes" id="UP000075531"/>
    </source>
</evidence>
<evidence type="ECO:0000256" key="1">
    <source>
        <dbReference type="ARBA" id="ARBA00022723"/>
    </source>
</evidence>
<keyword evidence="3" id="KW-0411">Iron-sulfur</keyword>
<dbReference type="EMBL" id="LTBA01000019">
    <property type="protein sequence ID" value="KYH34317.1"/>
    <property type="molecule type" value="Genomic_DNA"/>
</dbReference>
<organism evidence="5 6">
    <name type="scientific">Clostridium tepidiprofundi DSM 19306</name>
    <dbReference type="NCBI Taxonomy" id="1121338"/>
    <lineage>
        <taxon>Bacteria</taxon>
        <taxon>Bacillati</taxon>
        <taxon>Bacillota</taxon>
        <taxon>Clostridia</taxon>
        <taxon>Eubacteriales</taxon>
        <taxon>Clostridiaceae</taxon>
        <taxon>Clostridium</taxon>
    </lineage>
</organism>
<proteinExistence type="predicted"/>
<keyword evidence="2" id="KW-0408">Iron</keyword>
<reference evidence="5 6" key="1">
    <citation type="submission" date="2016-02" db="EMBL/GenBank/DDBJ databases">
        <title>Genome sequence of Clostridium tepidiprofundi DSM 19306.</title>
        <authorList>
            <person name="Poehlein A."/>
            <person name="Daniel R."/>
        </authorList>
    </citation>
    <scope>NUCLEOTIDE SEQUENCE [LARGE SCALE GENOMIC DNA]</scope>
    <source>
        <strain evidence="5 6">DSM 19306</strain>
    </source>
</reference>
<dbReference type="SUPFAM" id="SSF53920">
    <property type="entry name" value="Fe-only hydrogenase"/>
    <property type="match status" value="1"/>
</dbReference>
<dbReference type="OrthoDB" id="9798098at2"/>
<feature type="domain" description="4Fe-4S ferredoxin-type" evidence="4">
    <location>
        <begin position="173"/>
        <end position="202"/>
    </location>
</feature>
<dbReference type="GO" id="GO:0046872">
    <property type="term" value="F:metal ion binding"/>
    <property type="evidence" value="ECO:0007669"/>
    <property type="project" value="UniProtKB-KW"/>
</dbReference>
<dbReference type="NCBIfam" id="TIGR04105">
    <property type="entry name" value="FeFe_hydrog_B1"/>
    <property type="match status" value="1"/>
</dbReference>
<dbReference type="InterPro" id="IPR004108">
    <property type="entry name" value="Fe_hydrogenase_lsu_C"/>
</dbReference>
<feature type="domain" description="4Fe-4S ferredoxin-type" evidence="4">
    <location>
        <begin position="96"/>
        <end position="126"/>
    </location>
</feature>
<dbReference type="InterPro" id="IPR027631">
    <property type="entry name" value="Mono_FeFe_hydrog"/>
</dbReference>
<name>A0A151B3U0_9CLOT</name>
<dbReference type="InterPro" id="IPR050340">
    <property type="entry name" value="Cytosolic_Fe-S_CAF"/>
</dbReference>
<dbReference type="PROSITE" id="PS00198">
    <property type="entry name" value="4FE4S_FER_1"/>
    <property type="match status" value="1"/>
</dbReference>
<dbReference type="SUPFAM" id="SSF54862">
    <property type="entry name" value="4Fe-4S ferredoxins"/>
    <property type="match status" value="1"/>
</dbReference>
<keyword evidence="6" id="KW-1185">Reference proteome</keyword>
<dbReference type="Pfam" id="PF12838">
    <property type="entry name" value="Fer4_7"/>
    <property type="match status" value="1"/>
</dbReference>
<keyword evidence="5" id="KW-0560">Oxidoreductase</keyword>
<accession>A0A151B3U0</accession>
<dbReference type="Pfam" id="PF00037">
    <property type="entry name" value="Fer4"/>
    <property type="match status" value="1"/>
</dbReference>
<evidence type="ECO:0000313" key="5">
    <source>
        <dbReference type="EMBL" id="KYH34317.1"/>
    </source>
</evidence>
<dbReference type="GO" id="GO:0008901">
    <property type="term" value="F:ferredoxin hydrogenase activity"/>
    <property type="evidence" value="ECO:0007669"/>
    <property type="project" value="UniProtKB-EC"/>
</dbReference>
<dbReference type="PANTHER" id="PTHR11615">
    <property type="entry name" value="NITRATE, FORMATE, IRON DEHYDROGENASE"/>
    <property type="match status" value="1"/>
</dbReference>
<dbReference type="Gene3D" id="3.30.70.20">
    <property type="match status" value="2"/>
</dbReference>
<dbReference type="PROSITE" id="PS51379">
    <property type="entry name" value="4FE4S_FER_2"/>
    <property type="match status" value="3"/>
</dbReference>
<dbReference type="PATRIC" id="fig|1121338.3.peg.1783"/>
<dbReference type="AlphaFoldDB" id="A0A151B3U0"/>
<dbReference type="SUPFAM" id="SSF46548">
    <property type="entry name" value="alpha-helical ferredoxin"/>
    <property type="match status" value="1"/>
</dbReference>
<dbReference type="EC" id="1.12.7.2" evidence="5"/>
<dbReference type="STRING" id="1121338.CLTEP_17420"/>